<proteinExistence type="predicted"/>
<protein>
    <submittedName>
        <fullName evidence="1">Uncharacterized protein</fullName>
    </submittedName>
</protein>
<dbReference type="Proteomes" id="UP000596381">
    <property type="component" value="Segment"/>
</dbReference>
<reference evidence="1 2" key="1">
    <citation type="submission" date="2020-12" db="EMBL/GenBank/DDBJ databases">
        <title>Genomic characterization of four novel bacteriophages infecting Klebsiella pneumoniae.</title>
        <authorList>
            <person name="Estrada Bonilla B."/>
            <person name="Costa A.R."/>
            <person name="van Rossum T."/>
            <person name="Hagedoorn S."/>
            <person name="Wallinga H."/>
            <person name="Xiao M."/>
            <person name="Song W."/>
            <person name="Haas P.-J."/>
            <person name="Nobrega F.L."/>
            <person name="Brouns S.J.J."/>
        </authorList>
    </citation>
    <scope>NUCLEOTIDE SEQUENCE [LARGE SCALE GENOMIC DNA]</scope>
</reference>
<accession>A0A7U0GBR1</accession>
<gene>
    <name evidence="1" type="ORF">vBKpMFBKp24_252</name>
</gene>
<organism evidence="1 2">
    <name type="scientific">Klebsiella phage vB_KpM_FBKp24</name>
    <dbReference type="NCBI Taxonomy" id="2801834"/>
    <lineage>
        <taxon>Viruses</taxon>
        <taxon>Duplodnaviria</taxon>
        <taxon>Heunggongvirae</taxon>
        <taxon>Uroviricota</taxon>
        <taxon>Caudoviricetes</taxon>
        <taxon>Chimalliviridae</taxon>
        <taxon>Maaswegvirus</taxon>
        <taxon>Maaswegvirus Kp24</taxon>
    </lineage>
</organism>
<dbReference type="EMBL" id="MW394391">
    <property type="protein sequence ID" value="QQV92241.1"/>
    <property type="molecule type" value="Genomic_DNA"/>
</dbReference>
<keyword evidence="2" id="KW-1185">Reference proteome</keyword>
<sequence length="131" mass="15204">MPFEKLENIPKLTLKQKSIYLRLMPGGSCYLSAGFRDLQPELYSSIDFEVDTTTEEFRFRVGKGYERKIMSGAFCLPAAITNMITKKNGTRFNRMFYYKIVRLSDGWFTGEFVGVNKTPYIDKIFTEESEC</sequence>
<name>A0A7U0GBR1_9CAUD</name>
<evidence type="ECO:0000313" key="1">
    <source>
        <dbReference type="EMBL" id="QQV92241.1"/>
    </source>
</evidence>
<evidence type="ECO:0000313" key="2">
    <source>
        <dbReference type="Proteomes" id="UP000596381"/>
    </source>
</evidence>